<proteinExistence type="predicted"/>
<dbReference type="SMART" id="SM00342">
    <property type="entry name" value="HTH_ARAC"/>
    <property type="match status" value="1"/>
</dbReference>
<evidence type="ECO:0000313" key="6">
    <source>
        <dbReference type="Proteomes" id="UP001589628"/>
    </source>
</evidence>
<evidence type="ECO:0000259" key="4">
    <source>
        <dbReference type="PROSITE" id="PS01124"/>
    </source>
</evidence>
<reference evidence="5 6" key="1">
    <citation type="submission" date="2024-09" db="EMBL/GenBank/DDBJ databases">
        <authorList>
            <person name="Sun Q."/>
            <person name="Mori K."/>
        </authorList>
    </citation>
    <scope>NUCLEOTIDE SEQUENCE [LARGE SCALE GENOMIC DNA]</scope>
    <source>
        <strain evidence="5 6">ATCC 51285</strain>
    </source>
</reference>
<organism evidence="5 6">
    <name type="scientific">Balneatrix alpica</name>
    <dbReference type="NCBI Taxonomy" id="75684"/>
    <lineage>
        <taxon>Bacteria</taxon>
        <taxon>Pseudomonadati</taxon>
        <taxon>Pseudomonadota</taxon>
        <taxon>Gammaproteobacteria</taxon>
        <taxon>Oceanospirillales</taxon>
        <taxon>Balneatrichaceae</taxon>
        <taxon>Balneatrix</taxon>
    </lineage>
</organism>
<dbReference type="Gene3D" id="1.10.10.60">
    <property type="entry name" value="Homeodomain-like"/>
    <property type="match status" value="1"/>
</dbReference>
<dbReference type="InterPro" id="IPR011051">
    <property type="entry name" value="RmlC_Cupin_sf"/>
</dbReference>
<keyword evidence="3" id="KW-0804">Transcription</keyword>
<dbReference type="PANTHER" id="PTHR46796:SF10">
    <property type="entry name" value="TRANSCRIPTIONAL ACTIVATOR FEAR"/>
    <property type="match status" value="1"/>
</dbReference>
<accession>A0ABV5ZET2</accession>
<dbReference type="InterPro" id="IPR014710">
    <property type="entry name" value="RmlC-like_jellyroll"/>
</dbReference>
<evidence type="ECO:0000256" key="1">
    <source>
        <dbReference type="ARBA" id="ARBA00023015"/>
    </source>
</evidence>
<dbReference type="SUPFAM" id="SSF51182">
    <property type="entry name" value="RmlC-like cupins"/>
    <property type="match status" value="1"/>
</dbReference>
<dbReference type="RefSeq" id="WP_027312602.1">
    <property type="nucleotide sequence ID" value="NZ_JBHLZN010000006.1"/>
</dbReference>
<dbReference type="InterPro" id="IPR009057">
    <property type="entry name" value="Homeodomain-like_sf"/>
</dbReference>
<protein>
    <submittedName>
        <fullName evidence="5">AraC family transcriptional regulator</fullName>
    </submittedName>
</protein>
<keyword evidence="2" id="KW-0238">DNA-binding</keyword>
<dbReference type="InterPro" id="IPR050204">
    <property type="entry name" value="AraC_XylS_family_regulators"/>
</dbReference>
<dbReference type="PROSITE" id="PS01124">
    <property type="entry name" value="HTH_ARAC_FAMILY_2"/>
    <property type="match status" value="1"/>
</dbReference>
<dbReference type="Gene3D" id="2.60.120.10">
    <property type="entry name" value="Jelly Rolls"/>
    <property type="match status" value="1"/>
</dbReference>
<dbReference type="Proteomes" id="UP001589628">
    <property type="component" value="Unassembled WGS sequence"/>
</dbReference>
<evidence type="ECO:0000256" key="3">
    <source>
        <dbReference type="ARBA" id="ARBA00023163"/>
    </source>
</evidence>
<comment type="caution">
    <text evidence="5">The sequence shown here is derived from an EMBL/GenBank/DDBJ whole genome shotgun (WGS) entry which is preliminary data.</text>
</comment>
<feature type="domain" description="HTH araC/xylS-type" evidence="4">
    <location>
        <begin position="134"/>
        <end position="231"/>
    </location>
</feature>
<evidence type="ECO:0000256" key="2">
    <source>
        <dbReference type="ARBA" id="ARBA00023125"/>
    </source>
</evidence>
<dbReference type="PANTHER" id="PTHR46796">
    <property type="entry name" value="HTH-TYPE TRANSCRIPTIONAL ACTIVATOR RHAS-RELATED"/>
    <property type="match status" value="1"/>
</dbReference>
<name>A0ABV5ZET2_9GAMM</name>
<keyword evidence="6" id="KW-1185">Reference proteome</keyword>
<keyword evidence="1" id="KW-0805">Transcription regulation</keyword>
<dbReference type="Pfam" id="PF12833">
    <property type="entry name" value="HTH_18"/>
    <property type="match status" value="1"/>
</dbReference>
<evidence type="ECO:0000313" key="5">
    <source>
        <dbReference type="EMBL" id="MFB9887784.1"/>
    </source>
</evidence>
<sequence length="240" mass="27642">MNIQQKHYQPHPESHQHAHHQWVLPLSGELWLQTQGRDYQLSPTLGLFIHAHHEHAFAAAPQHRFLVIDLPCQGRLAPERLPTQPLLALDGRLQEFLTFMASEPLDSELQPQWLSLLLGLLEQRLGPWQPALLVNLLQLLQQHPDWFPSVEELAAQLRVHPRQLQATFQQSQGQSLHPYLQQRRYQYCCQQLRHCHSITEAALNSGFAESASFNRFIKRLSGLTPSQLRQQLLGPFVTAN</sequence>
<dbReference type="InterPro" id="IPR018060">
    <property type="entry name" value="HTH_AraC"/>
</dbReference>
<dbReference type="EMBL" id="JBHLZN010000006">
    <property type="protein sequence ID" value="MFB9887784.1"/>
    <property type="molecule type" value="Genomic_DNA"/>
</dbReference>
<gene>
    <name evidence="5" type="ORF">ACFFLH_15320</name>
</gene>
<dbReference type="SUPFAM" id="SSF46689">
    <property type="entry name" value="Homeodomain-like"/>
    <property type="match status" value="1"/>
</dbReference>